<organism evidence="5 6">
    <name type="scientific">Paludibaculum fermentans</name>
    <dbReference type="NCBI Taxonomy" id="1473598"/>
    <lineage>
        <taxon>Bacteria</taxon>
        <taxon>Pseudomonadati</taxon>
        <taxon>Acidobacteriota</taxon>
        <taxon>Terriglobia</taxon>
        <taxon>Bryobacterales</taxon>
        <taxon>Bryobacteraceae</taxon>
        <taxon>Paludibaculum</taxon>
    </lineage>
</organism>
<keyword evidence="6" id="KW-1185">Reference proteome</keyword>
<keyword evidence="3 5" id="KW-0808">Transferase</keyword>
<dbReference type="EMBL" id="CP063849">
    <property type="protein sequence ID" value="QOY87948.1"/>
    <property type="molecule type" value="Genomic_DNA"/>
</dbReference>
<dbReference type="PANTHER" id="PTHR44942:SF4">
    <property type="entry name" value="METHYLTRANSFERASE TYPE 11 DOMAIN-CONTAINING PROTEIN"/>
    <property type="match status" value="1"/>
</dbReference>
<dbReference type="RefSeq" id="WP_194449611.1">
    <property type="nucleotide sequence ID" value="NZ_CP063849.1"/>
</dbReference>
<dbReference type="GO" id="GO:0032259">
    <property type="term" value="P:methylation"/>
    <property type="evidence" value="ECO:0007669"/>
    <property type="project" value="UniProtKB-KW"/>
</dbReference>
<proteinExistence type="inferred from homology"/>
<dbReference type="Proteomes" id="UP000593892">
    <property type="component" value="Chromosome"/>
</dbReference>
<dbReference type="Gene3D" id="3.40.50.150">
    <property type="entry name" value="Vaccinia Virus protein VP39"/>
    <property type="match status" value="1"/>
</dbReference>
<evidence type="ECO:0000256" key="1">
    <source>
        <dbReference type="ARBA" id="ARBA00008361"/>
    </source>
</evidence>
<evidence type="ECO:0000256" key="3">
    <source>
        <dbReference type="ARBA" id="ARBA00022679"/>
    </source>
</evidence>
<keyword evidence="2 5" id="KW-0489">Methyltransferase</keyword>
<dbReference type="CDD" id="cd02440">
    <property type="entry name" value="AdoMet_MTases"/>
    <property type="match status" value="1"/>
</dbReference>
<dbReference type="GO" id="GO:0008757">
    <property type="term" value="F:S-adenosylmethionine-dependent methyltransferase activity"/>
    <property type="evidence" value="ECO:0007669"/>
    <property type="project" value="InterPro"/>
</dbReference>
<evidence type="ECO:0000313" key="6">
    <source>
        <dbReference type="Proteomes" id="UP000593892"/>
    </source>
</evidence>
<dbReference type="InterPro" id="IPR013216">
    <property type="entry name" value="Methyltransf_11"/>
</dbReference>
<dbReference type="AlphaFoldDB" id="A0A7S7NQI7"/>
<protein>
    <submittedName>
        <fullName evidence="5">Class I SAM-dependent methyltransferase</fullName>
    </submittedName>
</protein>
<dbReference type="InterPro" id="IPR029063">
    <property type="entry name" value="SAM-dependent_MTases_sf"/>
</dbReference>
<evidence type="ECO:0000259" key="4">
    <source>
        <dbReference type="Pfam" id="PF08241"/>
    </source>
</evidence>
<evidence type="ECO:0000313" key="5">
    <source>
        <dbReference type="EMBL" id="QOY87948.1"/>
    </source>
</evidence>
<dbReference type="PANTHER" id="PTHR44942">
    <property type="entry name" value="METHYLTRANSF_11 DOMAIN-CONTAINING PROTEIN"/>
    <property type="match status" value="1"/>
</dbReference>
<accession>A0A7S7NQI7</accession>
<evidence type="ECO:0000256" key="2">
    <source>
        <dbReference type="ARBA" id="ARBA00022603"/>
    </source>
</evidence>
<name>A0A7S7NQI7_PALFE</name>
<reference evidence="5 6" key="1">
    <citation type="submission" date="2020-10" db="EMBL/GenBank/DDBJ databases">
        <title>Complete genome sequence of Paludibaculum fermentans P105T, a facultatively anaerobic acidobacterium capable of dissimilatory Fe(III) reduction.</title>
        <authorList>
            <person name="Dedysh S.N."/>
            <person name="Beletsky A.V."/>
            <person name="Kulichevskaya I.S."/>
            <person name="Mardanov A.V."/>
            <person name="Ravin N.V."/>
        </authorList>
    </citation>
    <scope>NUCLEOTIDE SEQUENCE [LARGE SCALE GENOMIC DNA]</scope>
    <source>
        <strain evidence="5 6">P105</strain>
    </source>
</reference>
<dbReference type="KEGG" id="pfer:IRI77_35310"/>
<dbReference type="InterPro" id="IPR051052">
    <property type="entry name" value="Diverse_substrate_MTase"/>
</dbReference>
<dbReference type="Pfam" id="PF08241">
    <property type="entry name" value="Methyltransf_11"/>
    <property type="match status" value="1"/>
</dbReference>
<feature type="domain" description="Methyltransferase type 11" evidence="4">
    <location>
        <begin position="43"/>
        <end position="132"/>
    </location>
</feature>
<dbReference type="SUPFAM" id="SSF53335">
    <property type="entry name" value="S-adenosyl-L-methionine-dependent methyltransferases"/>
    <property type="match status" value="1"/>
</dbReference>
<comment type="similarity">
    <text evidence="1">Belongs to the methyltransferase superfamily.</text>
</comment>
<gene>
    <name evidence="5" type="ORF">IRI77_35310</name>
</gene>
<sequence length="254" mass="28350">MANPFETDKMAAGYATARPPVHARVIERAHRALGRPVPFRRALDVGCGAGLSTRALDGFAEHSIGMEPAEPMLKWHSTLAPGADFLVGRAEALPVQSGCVDLITAAGALNYTNLDQFFPEALRTLTPDGTLLVYDFSPGRSFRENDRLDDWFTAFATRYPWPHNEARELNPQILGSLDSGCRLGQHEYFEIGLTLSPDFYLEYMLTETNVASAMRNGGSYDEIRHWCSETLAPVWDGREREVLFRGYFACLSRQ</sequence>